<comment type="similarity">
    <text evidence="8">Belongs to the TRAFAC class dynamin-like GTPase superfamily. GB1/RHD3 GTPase family. RHD3 subfamily.</text>
</comment>
<feature type="binding site" evidence="8">
    <location>
        <begin position="55"/>
        <end position="62"/>
    </location>
    <ligand>
        <name>GTP</name>
        <dbReference type="ChEBI" id="CHEBI:37565"/>
    </ligand>
</feature>
<keyword evidence="12" id="KW-1185">Reference proteome</keyword>
<dbReference type="PANTHER" id="PTHR45923">
    <property type="entry name" value="PROTEIN SEY1"/>
    <property type="match status" value="1"/>
</dbReference>
<feature type="topological domain" description="Cytoplasmic" evidence="8">
    <location>
        <begin position="707"/>
        <end position="759"/>
    </location>
</feature>
<dbReference type="GO" id="GO:0005789">
    <property type="term" value="C:endoplasmic reticulum membrane"/>
    <property type="evidence" value="ECO:0007669"/>
    <property type="project" value="UniProtKB-SubCell"/>
</dbReference>
<evidence type="ECO:0000259" key="10">
    <source>
        <dbReference type="PROSITE" id="PS51715"/>
    </source>
</evidence>
<reference evidence="11" key="1">
    <citation type="submission" date="2021-06" db="EMBL/GenBank/DDBJ databases">
        <authorList>
            <person name="Kallberg Y."/>
            <person name="Tangrot J."/>
            <person name="Rosling A."/>
        </authorList>
    </citation>
    <scope>NUCLEOTIDE SEQUENCE</scope>
    <source>
        <strain evidence="11">CL551</strain>
    </source>
</reference>
<evidence type="ECO:0000313" key="12">
    <source>
        <dbReference type="Proteomes" id="UP000789342"/>
    </source>
</evidence>
<dbReference type="Proteomes" id="UP000789342">
    <property type="component" value="Unassembled WGS sequence"/>
</dbReference>
<evidence type="ECO:0000256" key="3">
    <source>
        <dbReference type="ARBA" id="ARBA00022801"/>
    </source>
</evidence>
<dbReference type="AlphaFoldDB" id="A0A9N9AUC8"/>
<feature type="topological domain" description="Lumenal" evidence="8">
    <location>
        <begin position="683"/>
        <end position="685"/>
    </location>
</feature>
<dbReference type="InterPro" id="IPR030386">
    <property type="entry name" value="G_GB1_RHD3_dom"/>
</dbReference>
<gene>
    <name evidence="8" type="primary">SEY1</name>
    <name evidence="11" type="ORF">AMORRO_LOCUS5210</name>
</gene>
<dbReference type="CDD" id="cd01851">
    <property type="entry name" value="GBP"/>
    <property type="match status" value="1"/>
</dbReference>
<keyword evidence="2 8" id="KW-0547">Nucleotide-binding</keyword>
<organism evidence="11 12">
    <name type="scientific">Acaulospora morrowiae</name>
    <dbReference type="NCBI Taxonomy" id="94023"/>
    <lineage>
        <taxon>Eukaryota</taxon>
        <taxon>Fungi</taxon>
        <taxon>Fungi incertae sedis</taxon>
        <taxon>Mucoromycota</taxon>
        <taxon>Glomeromycotina</taxon>
        <taxon>Glomeromycetes</taxon>
        <taxon>Diversisporales</taxon>
        <taxon>Acaulosporaceae</taxon>
        <taxon>Acaulospora</taxon>
    </lineage>
</organism>
<keyword evidence="1 8" id="KW-0812">Transmembrane</keyword>
<comment type="caution">
    <text evidence="11">The sequence shown here is derived from an EMBL/GenBank/DDBJ whole genome shotgun (WGS) entry which is preliminary data.</text>
</comment>
<dbReference type="InterPro" id="IPR046758">
    <property type="entry name" value="Sey1/RHD3-like_3HB"/>
</dbReference>
<dbReference type="SUPFAM" id="SSF52540">
    <property type="entry name" value="P-loop containing nucleoside triphosphate hydrolases"/>
    <property type="match status" value="1"/>
</dbReference>
<dbReference type="InterPro" id="IPR027417">
    <property type="entry name" value="P-loop_NTPase"/>
</dbReference>
<comment type="subcellular location">
    <subcellularLocation>
        <location evidence="8">Endoplasmic reticulum membrane</location>
        <topology evidence="8">Multi-pass membrane protein</topology>
    </subcellularLocation>
    <text evidence="8">Enriched in the cortical ER. Concentrated in punctae along the ER tubules.</text>
</comment>
<dbReference type="EMBL" id="CAJVPV010003081">
    <property type="protein sequence ID" value="CAG8542855.1"/>
    <property type="molecule type" value="Genomic_DNA"/>
</dbReference>
<feature type="domain" description="GB1/RHD3-type G" evidence="10">
    <location>
        <begin position="45"/>
        <end position="262"/>
    </location>
</feature>
<dbReference type="PANTHER" id="PTHR45923:SF2">
    <property type="entry name" value="PROTEIN SEY1"/>
    <property type="match status" value="1"/>
</dbReference>
<evidence type="ECO:0000313" key="11">
    <source>
        <dbReference type="EMBL" id="CAG8542855.1"/>
    </source>
</evidence>
<dbReference type="GO" id="GO:0016320">
    <property type="term" value="P:endoplasmic reticulum membrane fusion"/>
    <property type="evidence" value="ECO:0007669"/>
    <property type="project" value="TreeGrafter"/>
</dbReference>
<evidence type="ECO:0000256" key="1">
    <source>
        <dbReference type="ARBA" id="ARBA00022692"/>
    </source>
</evidence>
<evidence type="ECO:0000256" key="7">
    <source>
        <dbReference type="ARBA" id="ARBA00023136"/>
    </source>
</evidence>
<evidence type="ECO:0000256" key="2">
    <source>
        <dbReference type="ARBA" id="ARBA00022741"/>
    </source>
</evidence>
<dbReference type="HAMAP" id="MF_03109">
    <property type="entry name" value="Sey1"/>
    <property type="match status" value="1"/>
</dbReference>
<dbReference type="PROSITE" id="PS51715">
    <property type="entry name" value="G_GB1_RHD3"/>
    <property type="match status" value="1"/>
</dbReference>
<dbReference type="GO" id="GO:0005525">
    <property type="term" value="F:GTP binding"/>
    <property type="evidence" value="ECO:0007669"/>
    <property type="project" value="UniProtKB-UniRule"/>
</dbReference>
<evidence type="ECO:0000256" key="5">
    <source>
        <dbReference type="ARBA" id="ARBA00022989"/>
    </source>
</evidence>
<name>A0A9N9AUC8_9GLOM</name>
<sequence>MANGQVQQVNGVHKTLPRLQIIDENQHFSQELPEYMKEWGLADSGFNYNLVAVFGSQSTGKSTLLNRLFGTNFDVMSETARRQTTKGIWMSQGKDMNVLIMDVEGTDGRERGEDQDFERKSALFSMATSNVIIVNLWEHQVGLYQGANMGLLKTVFEVNLQLFQAARGKEKTLLLFVIRDHVGSTPLENLSATLTNDLERIWQSVSKPEGLENCVIKDYFDFMFTTLPHKILLPKEFDQEVVKLRARFVDPNHKDFVFKPNYSKRVPADGFHVYCQGIWDQIMSNKDLDLPTQQELLAQYRCDEIATVAFDAFLGKIKEFRQPIESGKIIDDLGPKMEEIRNATLKQFDKDASRYHSEVYNRKRTEIFNKTNSQLHVFFLGQLKNLTKKALTTFNARVQASLKGEYDFAKVVNDSREEAESLFSDGAKSILLTKTDWTYEEEYAQLKEAIDEISAKSRVEETKKMIKTLEKSFQAQVSEFVSLYFKTPNQDMWDKILKKFEQVLFDHEQLLLKRAKSFNSSEEENAKSIENLRKRSWQQLRKKIDDELAENIFLLKLRERFEEKFRYDEEGLPKVWKPDDNIDAHFRKARDEALNLIPLFSTIKIPDSVELDIPSDDEFNFEDSLIILSETKQHDLSVRFKRESDAFYLEAKRSVVATTARVPYWMIVLLVLLGWDELLIILTSPMYLMFVCFFGFIGYIIYMLNLLGPVESAARMIAANVLDLIRQQVRDGLNKTPASAVAKTFGIDGGDEVATKKEQ</sequence>
<keyword evidence="5 8" id="KW-1133">Transmembrane helix</keyword>
<keyword evidence="4 8" id="KW-0256">Endoplasmic reticulum</keyword>
<feature type="topological domain" description="Cytoplasmic" evidence="8">
    <location>
        <begin position="1"/>
        <end position="661"/>
    </location>
</feature>
<evidence type="ECO:0000256" key="6">
    <source>
        <dbReference type="ARBA" id="ARBA00023134"/>
    </source>
</evidence>
<keyword evidence="6 8" id="KW-0342">GTP-binding</keyword>
<dbReference type="GO" id="GO:0003924">
    <property type="term" value="F:GTPase activity"/>
    <property type="evidence" value="ECO:0007669"/>
    <property type="project" value="UniProtKB-UniRule"/>
</dbReference>
<dbReference type="OrthoDB" id="1597724at2759"/>
<dbReference type="Pfam" id="PF05879">
    <property type="entry name" value="RHD3_GTPase"/>
    <property type="match status" value="1"/>
</dbReference>
<dbReference type="InterPro" id="IPR008803">
    <property type="entry name" value="RHD3/Sey1"/>
</dbReference>
<dbReference type="FunFam" id="3.40.50.300:FF:000727">
    <property type="entry name" value="Protein SEY1 homolog"/>
    <property type="match status" value="1"/>
</dbReference>
<evidence type="ECO:0000256" key="4">
    <source>
        <dbReference type="ARBA" id="ARBA00022824"/>
    </source>
</evidence>
<proteinExistence type="inferred from homology"/>
<dbReference type="Gene3D" id="3.40.50.300">
    <property type="entry name" value="P-loop containing nucleotide triphosphate hydrolases"/>
    <property type="match status" value="1"/>
</dbReference>
<protein>
    <submittedName>
        <fullName evidence="11">11410_t:CDS:1</fullName>
    </submittedName>
</protein>
<keyword evidence="3 8" id="KW-0378">Hydrolase</keyword>
<feature type="transmembrane region" description="Helical" evidence="9">
    <location>
        <begin position="687"/>
        <end position="707"/>
    </location>
</feature>
<keyword evidence="7 8" id="KW-0472">Membrane</keyword>
<evidence type="ECO:0000256" key="9">
    <source>
        <dbReference type="SAM" id="Phobius"/>
    </source>
</evidence>
<evidence type="ECO:0000256" key="8">
    <source>
        <dbReference type="HAMAP-Rule" id="MF_03109"/>
    </source>
</evidence>
<accession>A0A9N9AUC8</accession>
<dbReference type="Pfam" id="PF20428">
    <property type="entry name" value="Sey1_3HB"/>
    <property type="match status" value="1"/>
</dbReference>